<gene>
    <name evidence="5" type="ORF">HMPREF1991_00996</name>
</gene>
<evidence type="ECO:0000256" key="4">
    <source>
        <dbReference type="SAM" id="SignalP"/>
    </source>
</evidence>
<dbReference type="SUPFAM" id="SSF111384">
    <property type="entry name" value="OmpH-like"/>
    <property type="match status" value="1"/>
</dbReference>
<dbReference type="AlphaFoldDB" id="A0A069QSR8"/>
<comment type="caution">
    <text evidence="5">The sequence shown here is derived from an EMBL/GenBank/DDBJ whole genome shotgun (WGS) entry which is preliminary data.</text>
</comment>
<keyword evidence="6" id="KW-1185">Reference proteome</keyword>
<evidence type="ECO:0000313" key="5">
    <source>
        <dbReference type="EMBL" id="KDR52906.1"/>
    </source>
</evidence>
<dbReference type="Proteomes" id="UP000027442">
    <property type="component" value="Unassembled WGS sequence"/>
</dbReference>
<comment type="similarity">
    <text evidence="1">Belongs to the Skp family.</text>
</comment>
<feature type="signal peptide" evidence="4">
    <location>
        <begin position="1"/>
        <end position="19"/>
    </location>
</feature>
<dbReference type="GO" id="GO:0005829">
    <property type="term" value="C:cytosol"/>
    <property type="evidence" value="ECO:0007669"/>
    <property type="project" value="TreeGrafter"/>
</dbReference>
<dbReference type="InterPro" id="IPR024930">
    <property type="entry name" value="Skp_dom_sf"/>
</dbReference>
<dbReference type="PANTHER" id="PTHR35089">
    <property type="entry name" value="CHAPERONE PROTEIN SKP"/>
    <property type="match status" value="1"/>
</dbReference>
<name>A0A069QSR8_HOYLO</name>
<evidence type="ECO:0000256" key="1">
    <source>
        <dbReference type="ARBA" id="ARBA00009091"/>
    </source>
</evidence>
<dbReference type="InterPro" id="IPR005632">
    <property type="entry name" value="Chaperone_Skp"/>
</dbReference>
<evidence type="ECO:0000313" key="6">
    <source>
        <dbReference type="Proteomes" id="UP000027442"/>
    </source>
</evidence>
<organism evidence="5 6">
    <name type="scientific">Hoylesella loescheii DSM 19665 = JCM 12249 = ATCC 15930</name>
    <dbReference type="NCBI Taxonomy" id="1122985"/>
    <lineage>
        <taxon>Bacteria</taxon>
        <taxon>Pseudomonadati</taxon>
        <taxon>Bacteroidota</taxon>
        <taxon>Bacteroidia</taxon>
        <taxon>Bacteroidales</taxon>
        <taxon>Prevotellaceae</taxon>
        <taxon>Hoylesella</taxon>
    </lineage>
</organism>
<reference evidence="5 6" key="1">
    <citation type="submission" date="2013-08" db="EMBL/GenBank/DDBJ databases">
        <authorList>
            <person name="Weinstock G."/>
            <person name="Sodergren E."/>
            <person name="Wylie T."/>
            <person name="Fulton L."/>
            <person name="Fulton R."/>
            <person name="Fronick C."/>
            <person name="O'Laughlin M."/>
            <person name="Godfrey J."/>
            <person name="Miner T."/>
            <person name="Herter B."/>
            <person name="Appelbaum E."/>
            <person name="Cordes M."/>
            <person name="Lek S."/>
            <person name="Wollam A."/>
            <person name="Pepin K.H."/>
            <person name="Palsikar V.B."/>
            <person name="Mitreva M."/>
            <person name="Wilson R.K."/>
        </authorList>
    </citation>
    <scope>NUCLEOTIDE SEQUENCE [LARGE SCALE GENOMIC DNA]</scope>
    <source>
        <strain evidence="5 6">ATCC 15930</strain>
    </source>
</reference>
<evidence type="ECO:0000256" key="3">
    <source>
        <dbReference type="SAM" id="Coils"/>
    </source>
</evidence>
<feature type="chain" id="PRO_5001665611" evidence="4">
    <location>
        <begin position="20"/>
        <end position="182"/>
    </location>
</feature>
<dbReference type="PANTHER" id="PTHR35089:SF1">
    <property type="entry name" value="CHAPERONE PROTEIN SKP"/>
    <property type="match status" value="1"/>
</dbReference>
<dbReference type="Pfam" id="PF03938">
    <property type="entry name" value="OmpH"/>
    <property type="match status" value="1"/>
</dbReference>
<dbReference type="Gene3D" id="3.30.910.20">
    <property type="entry name" value="Skp domain"/>
    <property type="match status" value="1"/>
</dbReference>
<dbReference type="RefSeq" id="WP_025790082.1">
    <property type="nucleotide sequence ID" value="NZ_KB899212.1"/>
</dbReference>
<dbReference type="eggNOG" id="COG2825">
    <property type="taxonomic scope" value="Bacteria"/>
</dbReference>
<sequence>MKKTILAALLLFTALTAGAQDVAAQIQNAPAQRSAALRFGYFSYQDVLQSAPDYAGIQRNIESLRNNFQAEMKRATDEFNLKYEAFLDGLKDFAPAIRMKRQAELQELMEKNMAFKQEAARLLQKAEAEALAPLKARLNQAIAKVGEQRGLAFILNTDNNAAPYLNPALGENVSAAISAELK</sequence>
<evidence type="ECO:0000256" key="2">
    <source>
        <dbReference type="ARBA" id="ARBA00022729"/>
    </source>
</evidence>
<keyword evidence="3" id="KW-0175">Coiled coil</keyword>
<feature type="coiled-coil region" evidence="3">
    <location>
        <begin position="54"/>
        <end position="125"/>
    </location>
</feature>
<dbReference type="HOGENOM" id="CLU_053320_4_0_10"/>
<dbReference type="EMBL" id="JNGW01000037">
    <property type="protein sequence ID" value="KDR52906.1"/>
    <property type="molecule type" value="Genomic_DNA"/>
</dbReference>
<accession>A0A069QSR8</accession>
<proteinExistence type="inferred from homology"/>
<dbReference type="GO" id="GO:0050821">
    <property type="term" value="P:protein stabilization"/>
    <property type="evidence" value="ECO:0007669"/>
    <property type="project" value="TreeGrafter"/>
</dbReference>
<dbReference type="PATRIC" id="fig|1122985.7.peg.1033"/>
<dbReference type="GO" id="GO:0051082">
    <property type="term" value="F:unfolded protein binding"/>
    <property type="evidence" value="ECO:0007669"/>
    <property type="project" value="InterPro"/>
</dbReference>
<keyword evidence="2 4" id="KW-0732">Signal</keyword>
<dbReference type="SMART" id="SM00935">
    <property type="entry name" value="OmpH"/>
    <property type="match status" value="1"/>
</dbReference>
<protein>
    <submittedName>
        <fullName evidence="5">Outer membrane protein</fullName>
    </submittedName>
</protein>